<evidence type="ECO:0000256" key="1">
    <source>
        <dbReference type="ARBA" id="ARBA00004651"/>
    </source>
</evidence>
<dbReference type="Pfam" id="PF13899">
    <property type="entry name" value="Thioredoxin_7"/>
    <property type="match status" value="1"/>
</dbReference>
<dbReference type="InterPro" id="IPR003834">
    <property type="entry name" value="Cyt_c_assmbl_TM_dom"/>
</dbReference>
<protein>
    <submittedName>
        <fullName evidence="9">Thiol:disulfide interchange protein DsbD</fullName>
    </submittedName>
</protein>
<keyword evidence="10" id="KW-1185">Reference proteome</keyword>
<dbReference type="EMBL" id="FOMX01000012">
    <property type="protein sequence ID" value="SFE33319.1"/>
    <property type="molecule type" value="Genomic_DNA"/>
</dbReference>
<dbReference type="InterPro" id="IPR036249">
    <property type="entry name" value="Thioredoxin-like_sf"/>
</dbReference>
<reference evidence="10" key="1">
    <citation type="submission" date="2016-10" db="EMBL/GenBank/DDBJ databases">
        <authorList>
            <person name="Varghese N."/>
            <person name="Submissions S."/>
        </authorList>
    </citation>
    <scope>NUCLEOTIDE SEQUENCE [LARGE SCALE GENOMIC DNA]</scope>
    <source>
        <strain evidence="10">ATCC 25963</strain>
    </source>
</reference>
<evidence type="ECO:0000256" key="6">
    <source>
        <dbReference type="ARBA" id="ARBA00023136"/>
    </source>
</evidence>
<dbReference type="STRING" id="54.SAMN02745121_03876"/>
<dbReference type="GO" id="GO:0005886">
    <property type="term" value="C:plasma membrane"/>
    <property type="evidence" value="ECO:0007669"/>
    <property type="project" value="UniProtKB-SubCell"/>
</dbReference>
<dbReference type="Proteomes" id="UP000199400">
    <property type="component" value="Unassembled WGS sequence"/>
</dbReference>
<evidence type="ECO:0000256" key="3">
    <source>
        <dbReference type="ARBA" id="ARBA00022692"/>
    </source>
</evidence>
<evidence type="ECO:0000256" key="4">
    <source>
        <dbReference type="ARBA" id="ARBA00022748"/>
    </source>
</evidence>
<keyword evidence="5 7" id="KW-1133">Transmembrane helix</keyword>
<dbReference type="GO" id="GO:0017004">
    <property type="term" value="P:cytochrome complex assembly"/>
    <property type="evidence" value="ECO:0007669"/>
    <property type="project" value="UniProtKB-KW"/>
</dbReference>
<dbReference type="Gene3D" id="3.40.30.10">
    <property type="entry name" value="Glutaredoxin"/>
    <property type="match status" value="1"/>
</dbReference>
<keyword evidence="4" id="KW-0201">Cytochrome c-type biogenesis</keyword>
<sequence length="426" mass="45540">MSPTDAFDAATLSTYAWAFGQGVLVDLTPCVYPLIPITVAVFGAKGVSRGRALFLASAYVLGMATLYTTLGVIVALSGGQFGAWLGEPVVVLPIVAVLLALAASMFGAFELQLPASVQTRLNAVGGTGPVGAFLMGLVSGFISAPCTGPVLLSLLAVIAKGAAEGDSLAYGASLLFTYALGMGTLFFAVALGASLFRPGRWMEYVKSVFGVALLVMSLWFLAPLSPELRRFLADPAWGVWLGLALTLLGLFAGAIHLSFYGEPLEKARKAVAVTATVLGIQVVINNTVYVPSGSWKEVHTIAELEEALTRAQDRNLPVVIDFGATWCAPCLEMEKLTFHHEEIEPVLESRFELIKIDVTQETPEKQTIKRAFASETLPSVLVFPSQVRFTEHFDELRDGAAMPEPAHHLHKYTPADQFGPLIAQVQ</sequence>
<keyword evidence="2" id="KW-1003">Cell membrane</keyword>
<feature type="transmembrane region" description="Helical" evidence="7">
    <location>
        <begin position="130"/>
        <end position="158"/>
    </location>
</feature>
<feature type="transmembrane region" description="Helical" evidence="7">
    <location>
        <begin position="15"/>
        <end position="41"/>
    </location>
</feature>
<dbReference type="PANTHER" id="PTHR32234">
    <property type="entry name" value="THIOL:DISULFIDE INTERCHANGE PROTEIN DSBD"/>
    <property type="match status" value="1"/>
</dbReference>
<dbReference type="GO" id="GO:0045454">
    <property type="term" value="P:cell redox homeostasis"/>
    <property type="evidence" value="ECO:0007669"/>
    <property type="project" value="TreeGrafter"/>
</dbReference>
<dbReference type="AlphaFoldDB" id="A0A1I1ZNQ2"/>
<organism evidence="9 10">
    <name type="scientific">Nannocystis exedens</name>
    <dbReference type="NCBI Taxonomy" id="54"/>
    <lineage>
        <taxon>Bacteria</taxon>
        <taxon>Pseudomonadati</taxon>
        <taxon>Myxococcota</taxon>
        <taxon>Polyangia</taxon>
        <taxon>Nannocystales</taxon>
        <taxon>Nannocystaceae</taxon>
        <taxon>Nannocystis</taxon>
    </lineage>
</organism>
<evidence type="ECO:0000259" key="8">
    <source>
        <dbReference type="PROSITE" id="PS51352"/>
    </source>
</evidence>
<feature type="transmembrane region" description="Helical" evidence="7">
    <location>
        <begin position="170"/>
        <end position="196"/>
    </location>
</feature>
<keyword evidence="3 7" id="KW-0812">Transmembrane</keyword>
<dbReference type="PANTHER" id="PTHR32234:SF0">
    <property type="entry name" value="THIOL:DISULFIDE INTERCHANGE PROTEIN DSBD"/>
    <property type="match status" value="1"/>
</dbReference>
<dbReference type="PROSITE" id="PS51352">
    <property type="entry name" value="THIOREDOXIN_2"/>
    <property type="match status" value="1"/>
</dbReference>
<feature type="domain" description="Thioredoxin" evidence="8">
    <location>
        <begin position="264"/>
        <end position="426"/>
    </location>
</feature>
<dbReference type="InterPro" id="IPR013766">
    <property type="entry name" value="Thioredoxin_domain"/>
</dbReference>
<evidence type="ECO:0000313" key="9">
    <source>
        <dbReference type="EMBL" id="SFE33319.1"/>
    </source>
</evidence>
<dbReference type="GO" id="GO:0015035">
    <property type="term" value="F:protein-disulfide reductase activity"/>
    <property type="evidence" value="ECO:0007669"/>
    <property type="project" value="TreeGrafter"/>
</dbReference>
<gene>
    <name evidence="9" type="ORF">SAMN02745121_03876</name>
</gene>
<evidence type="ECO:0000256" key="5">
    <source>
        <dbReference type="ARBA" id="ARBA00022989"/>
    </source>
</evidence>
<feature type="transmembrane region" description="Helical" evidence="7">
    <location>
        <begin position="237"/>
        <end position="259"/>
    </location>
</feature>
<name>A0A1I1ZNQ2_9BACT</name>
<feature type="transmembrane region" description="Helical" evidence="7">
    <location>
        <begin position="89"/>
        <end position="109"/>
    </location>
</feature>
<feature type="transmembrane region" description="Helical" evidence="7">
    <location>
        <begin position="53"/>
        <end position="77"/>
    </location>
</feature>
<evidence type="ECO:0000256" key="7">
    <source>
        <dbReference type="SAM" id="Phobius"/>
    </source>
</evidence>
<feature type="transmembrane region" description="Helical" evidence="7">
    <location>
        <begin position="208"/>
        <end position="225"/>
    </location>
</feature>
<proteinExistence type="predicted"/>
<dbReference type="Pfam" id="PF02683">
    <property type="entry name" value="DsbD_TM"/>
    <property type="match status" value="1"/>
</dbReference>
<dbReference type="RefSeq" id="WP_170136464.1">
    <property type="nucleotide sequence ID" value="NZ_FOMX01000012.1"/>
</dbReference>
<keyword evidence="6 7" id="KW-0472">Membrane</keyword>
<accession>A0A1I1ZNQ2</accession>
<evidence type="ECO:0000256" key="2">
    <source>
        <dbReference type="ARBA" id="ARBA00022475"/>
    </source>
</evidence>
<evidence type="ECO:0000313" key="10">
    <source>
        <dbReference type="Proteomes" id="UP000199400"/>
    </source>
</evidence>
<comment type="subcellular location">
    <subcellularLocation>
        <location evidence="1">Cell membrane</location>
        <topology evidence="1">Multi-pass membrane protein</topology>
    </subcellularLocation>
</comment>
<dbReference type="SUPFAM" id="SSF52833">
    <property type="entry name" value="Thioredoxin-like"/>
    <property type="match status" value="1"/>
</dbReference>